<evidence type="ECO:0000256" key="4">
    <source>
        <dbReference type="ARBA" id="ARBA00022827"/>
    </source>
</evidence>
<dbReference type="Pfam" id="PF02771">
    <property type="entry name" value="Acyl-CoA_dh_N"/>
    <property type="match status" value="1"/>
</dbReference>
<name>A0A4V0P1F1_9ARCH</name>
<dbReference type="AlphaFoldDB" id="A0A4V0P1F1"/>
<dbReference type="PANTHER" id="PTHR43884:SF12">
    <property type="entry name" value="ISOVALERYL-COA DEHYDROGENASE, MITOCHONDRIAL-RELATED"/>
    <property type="match status" value="1"/>
</dbReference>
<evidence type="ECO:0000256" key="2">
    <source>
        <dbReference type="ARBA" id="ARBA00009347"/>
    </source>
</evidence>
<sequence>MYSLPEGYEEIRSRAREFALREFTEEVSRRYDESEEYPDEIRRKVFSAGFLDMADPWKVLIAMEEFCRVDPGLGLSAIASMFGSEILMLFGSDEQKERYLAPVLRGEKISGFAVTEPSAGSDVAGIKSTMERTPDGDYVLNGEKMFITNGTVADHYYLLARTSPPESSDKRHHGLSLAIIERRWPGVSPTKLRGKLGMRSTDTAEIKFENVRVPKENLVGEEGKGFYYVMTFFNISRIYVAAQAVGVAQGMLDLYLDYVLSSPSPPSEGAQFVLAEGATKVEAARLMTYRAASLIFQFNPDPALTSMAKYYAAEVANELAQKIMGIIGEDGLRGRLEKLYRDAKITEIWEGTSEIEKLVIYRQLSRRRSS</sequence>
<dbReference type="PROSITE" id="PS00072">
    <property type="entry name" value="ACYL_COA_DH_1"/>
    <property type="match status" value="1"/>
</dbReference>
<dbReference type="EMBL" id="AP018732">
    <property type="protein sequence ID" value="BBE41500.1"/>
    <property type="molecule type" value="Genomic_DNA"/>
</dbReference>
<reference evidence="10 11" key="1">
    <citation type="journal article" date="2019" name="ISME J.">
        <title>Isolation and characterization of a thermophilic sulfur- and iron-reducing thaumarchaeote from a terrestrial acidic hot spring.</title>
        <authorList>
            <person name="Kato S."/>
            <person name="Itoh T."/>
            <person name="Yuki M."/>
            <person name="Nagamori M."/>
            <person name="Ohnishi M."/>
            <person name="Uematsu K."/>
            <person name="Suzuki K."/>
            <person name="Takashina T."/>
            <person name="Ohkuma M."/>
        </authorList>
    </citation>
    <scope>NUCLEOTIDE SEQUENCE [LARGE SCALE GENOMIC DNA]</scope>
    <source>
        <strain evidence="10 11">NAS-02</strain>
    </source>
</reference>
<feature type="domain" description="Acyl-CoA dehydrogenase/oxidase N-terminal" evidence="9">
    <location>
        <begin position="8"/>
        <end position="107"/>
    </location>
</feature>
<dbReference type="FunFam" id="2.40.110.10:FF:000002">
    <property type="entry name" value="Acyl-CoA dehydrogenase fadE12"/>
    <property type="match status" value="1"/>
</dbReference>
<evidence type="ECO:0000256" key="5">
    <source>
        <dbReference type="ARBA" id="ARBA00023002"/>
    </source>
</evidence>
<keyword evidence="11" id="KW-1185">Reference proteome</keyword>
<dbReference type="InterPro" id="IPR009100">
    <property type="entry name" value="AcylCoA_DH/oxidase_NM_dom_sf"/>
</dbReference>
<dbReference type="Gene3D" id="2.40.110.10">
    <property type="entry name" value="Butyryl-CoA Dehydrogenase, subunit A, domain 2"/>
    <property type="match status" value="1"/>
</dbReference>
<dbReference type="GeneID" id="55583908"/>
<dbReference type="EC" id="1.3.8.1" evidence="10"/>
<dbReference type="InterPro" id="IPR046373">
    <property type="entry name" value="Acyl-CoA_Oxase/DH_mid-dom_sf"/>
</dbReference>
<evidence type="ECO:0000256" key="1">
    <source>
        <dbReference type="ARBA" id="ARBA00001974"/>
    </source>
</evidence>
<dbReference type="InterPro" id="IPR006091">
    <property type="entry name" value="Acyl-CoA_Oxase/DH_mid-dom"/>
</dbReference>
<evidence type="ECO:0000313" key="10">
    <source>
        <dbReference type="EMBL" id="BBE41500.1"/>
    </source>
</evidence>
<dbReference type="Pfam" id="PF02770">
    <property type="entry name" value="Acyl-CoA_dh_M"/>
    <property type="match status" value="1"/>
</dbReference>
<dbReference type="Gene3D" id="1.20.140.10">
    <property type="entry name" value="Butyryl-CoA Dehydrogenase, subunit A, domain 3"/>
    <property type="match status" value="1"/>
</dbReference>
<dbReference type="GO" id="GO:0016937">
    <property type="term" value="F:short-chain fatty acyl-CoA dehydrogenase activity"/>
    <property type="evidence" value="ECO:0007669"/>
    <property type="project" value="UniProtKB-EC"/>
</dbReference>
<dbReference type="PANTHER" id="PTHR43884">
    <property type="entry name" value="ACYL-COA DEHYDROGENASE"/>
    <property type="match status" value="1"/>
</dbReference>
<dbReference type="Pfam" id="PF00441">
    <property type="entry name" value="Acyl-CoA_dh_1"/>
    <property type="match status" value="1"/>
</dbReference>
<comment type="similarity">
    <text evidence="2 6">Belongs to the acyl-CoA dehydrogenase family.</text>
</comment>
<dbReference type="GO" id="GO:0050660">
    <property type="term" value="F:flavin adenine dinucleotide binding"/>
    <property type="evidence" value="ECO:0007669"/>
    <property type="project" value="InterPro"/>
</dbReference>
<dbReference type="RefSeq" id="WP_174447845.1">
    <property type="nucleotide sequence ID" value="NZ_AP018732.1"/>
</dbReference>
<dbReference type="KEGG" id="ccai:NAS2_0089"/>
<dbReference type="SUPFAM" id="SSF47203">
    <property type="entry name" value="Acyl-CoA dehydrogenase C-terminal domain-like"/>
    <property type="match status" value="1"/>
</dbReference>
<evidence type="ECO:0000259" key="9">
    <source>
        <dbReference type="Pfam" id="PF02771"/>
    </source>
</evidence>
<dbReference type="InterPro" id="IPR013786">
    <property type="entry name" value="AcylCoA_DH/ox_N"/>
</dbReference>
<feature type="domain" description="Acyl-CoA dehydrogenase/oxidase C-terminal" evidence="7">
    <location>
        <begin position="223"/>
        <end position="364"/>
    </location>
</feature>
<keyword evidence="3 6" id="KW-0285">Flavoprotein</keyword>
<dbReference type="InterPro" id="IPR006089">
    <property type="entry name" value="Acyl-CoA_DH_CS"/>
</dbReference>
<keyword evidence="4 6" id="KW-0274">FAD</keyword>
<comment type="cofactor">
    <cofactor evidence="1 6">
        <name>FAD</name>
        <dbReference type="ChEBI" id="CHEBI:57692"/>
    </cofactor>
</comment>
<evidence type="ECO:0000259" key="7">
    <source>
        <dbReference type="Pfam" id="PF00441"/>
    </source>
</evidence>
<evidence type="ECO:0000256" key="6">
    <source>
        <dbReference type="RuleBase" id="RU362125"/>
    </source>
</evidence>
<dbReference type="OrthoDB" id="275197at2157"/>
<feature type="domain" description="Acyl-CoA oxidase/dehydrogenase middle" evidence="8">
    <location>
        <begin position="111"/>
        <end position="211"/>
    </location>
</feature>
<keyword evidence="5 6" id="KW-0560">Oxidoreductase</keyword>
<dbReference type="Proteomes" id="UP000509448">
    <property type="component" value="Chromosome"/>
</dbReference>
<proteinExistence type="inferred from homology"/>
<gene>
    <name evidence="10" type="ORF">NAS2_0089</name>
</gene>
<evidence type="ECO:0000313" key="11">
    <source>
        <dbReference type="Proteomes" id="UP000509448"/>
    </source>
</evidence>
<dbReference type="InterPro" id="IPR037069">
    <property type="entry name" value="AcylCoA_DH/ox_N_sf"/>
</dbReference>
<organism evidence="10 11">
    <name type="scientific">Conexivisphaera calida</name>
    <dbReference type="NCBI Taxonomy" id="1874277"/>
    <lineage>
        <taxon>Archaea</taxon>
        <taxon>Nitrososphaerota</taxon>
        <taxon>Conexivisphaeria</taxon>
        <taxon>Conexivisphaerales</taxon>
        <taxon>Conexivisphaeraceae</taxon>
        <taxon>Conexivisphaera</taxon>
    </lineage>
</organism>
<dbReference type="InterPro" id="IPR009075">
    <property type="entry name" value="AcylCo_DH/oxidase_C"/>
</dbReference>
<dbReference type="InterPro" id="IPR036250">
    <property type="entry name" value="AcylCo_DH-like_C"/>
</dbReference>
<dbReference type="SUPFAM" id="SSF56645">
    <property type="entry name" value="Acyl-CoA dehydrogenase NM domain-like"/>
    <property type="match status" value="1"/>
</dbReference>
<dbReference type="Gene3D" id="1.10.540.10">
    <property type="entry name" value="Acyl-CoA dehydrogenase/oxidase, N-terminal domain"/>
    <property type="match status" value="1"/>
</dbReference>
<evidence type="ECO:0000256" key="3">
    <source>
        <dbReference type="ARBA" id="ARBA00022630"/>
    </source>
</evidence>
<protein>
    <submittedName>
        <fullName evidence="10">Butyryl-CoA dehydrogenase</fullName>
        <ecNumber evidence="10">1.3.8.1</ecNumber>
    </submittedName>
</protein>
<accession>A0A4V0P1F1</accession>
<evidence type="ECO:0000259" key="8">
    <source>
        <dbReference type="Pfam" id="PF02770"/>
    </source>
</evidence>